<dbReference type="InterPro" id="IPR022644">
    <property type="entry name" value="De-COase2_N"/>
</dbReference>
<dbReference type="GO" id="GO:0046654">
    <property type="term" value="P:tetrahydrofolate biosynthetic process"/>
    <property type="evidence" value="ECO:0007669"/>
    <property type="project" value="InterPro"/>
</dbReference>
<feature type="active site" description="Proton donor" evidence="16">
    <location>
        <position position="417"/>
    </location>
</feature>
<comment type="similarity">
    <text evidence="15">Belongs to the Orn/Lys/Arg decarboxylase class-II family. LysA subfamily.</text>
</comment>
<keyword evidence="10" id="KW-0456">Lyase</keyword>
<protein>
    <recommendedName>
        <fullName evidence="17">DHFR domain-containing protein</fullName>
    </recommendedName>
</protein>
<evidence type="ECO:0000256" key="7">
    <source>
        <dbReference type="ARBA" id="ARBA00022898"/>
    </source>
</evidence>
<proteinExistence type="inferred from homology"/>
<dbReference type="CDD" id="cd00351">
    <property type="entry name" value="TS_Pyrimidine_HMase"/>
    <property type="match status" value="1"/>
</dbReference>
<comment type="pathway">
    <text evidence="14">Amino-acid biosynthesis; L-lysine biosynthesis via DAP pathway; L-lysine from DL-2,6-diaminopimelate: step 1/1.</text>
</comment>
<comment type="function">
    <text evidence="11">Bifunctional enzyme. Involved in de novo dTMP biosynthesis. Key enzyme in folate metabolism. Can play two different roles depending on the source of dihydrofolate: de novo synthesis of tetrahydrofolate or recycling of the dihydrofolate released as one of the end products of the TS catalyzed reaction. Catalyzes an essential reaction for de novo glycine and purine synthesis, DNA precursor synthesis, and for the conversion of dUMP to dTMP.</text>
</comment>
<evidence type="ECO:0000256" key="4">
    <source>
        <dbReference type="ARBA" id="ARBA00022679"/>
    </source>
</evidence>
<dbReference type="InterPro" id="IPR036926">
    <property type="entry name" value="Thymidate_synth/dCMP_Mease_sf"/>
</dbReference>
<feature type="domain" description="DHFR" evidence="17">
    <location>
        <begin position="522"/>
        <end position="716"/>
    </location>
</feature>
<dbReference type="FunFam" id="3.20.20.10:FF:000003">
    <property type="entry name" value="Diaminopimelate decarboxylase"/>
    <property type="match status" value="1"/>
</dbReference>
<evidence type="ECO:0000256" key="9">
    <source>
        <dbReference type="ARBA" id="ARBA00023154"/>
    </source>
</evidence>
<dbReference type="Pfam" id="PF00186">
    <property type="entry name" value="DHFR_1"/>
    <property type="match status" value="1"/>
</dbReference>
<evidence type="ECO:0000256" key="15">
    <source>
        <dbReference type="ARBA" id="ARBA00060983"/>
    </source>
</evidence>
<sequence length="975" mass="108806">MAAAYLLSHSSILPKTLNLTPNPKSPLLSKPFVNLYKPLTPKRLTLKAVVSQNNSTSKTATLEPETNNFKHCFSKKEDGYLYCEGVKVQDIMESVEKRPFYLYSKPQITRNVEAYKDALQGLRSIIGYAIKANNNLKILEHLRKLGCGAVLVSGNELRLALAAGFDPSKCIFNGNGKLLEDLVLAAESGVFVNIDSEFDLENIVSAARLAEKRVNVLLRINPDVDPQVHPYVATGNKNSKFGIRNEKLQWFLDAVKAHPNELKLVGAHCHLGSTITKVDIFRDAAVLMVNYIDQIREQGFEISYLNIGGGLGIDYYHTGAVLPTPRDLIDTVRELVLSRDLNLIIEPGRSLIANTCCLVNRVTGVKTNGTKNFIVIDGSMAELIRPSLYDAYQHIELVAPTPSEAEVSTFDVVGPVCESADFLGKERKLPTPERGAGLVVHDAGAYCMSMASTYNLKMRPPEYWVEEDGSVAKIRHGETFEDHLRTRHSNHSFLLAAVSMAGEIRNVLDSPAADAKPNLQRTYQVVVAATKEMGIGKDGKLPWKLPSDLTFFKDITLKTSNPEKKNAVVMGRKTWESIPIKNRPLPGRINVILTRSRDFDVGTIDNVLTCGSMDSALQLLAMPPYNLSIERVFVIGGGEILRWEVLIFAARSEYVLSHRDTLNAPACDAIHNTEIETNIECDTFIPPVDTSLFHTWYSSLPMVENNIRYSFVTYVRVRRTASDTHGQNNDTKSNNGKFEVQDFSFLPQIIFERHEEYMYLRLVQEILSSGNLKADRTGTGTLSKFGCQVHIGLSDREEGDLGPIYGFQWRHFGASYTDMHADYTGKGFDQLADVIHKIKNNPDDRRIILSAWNPSDLTLMALPPCHMFAQRSADMGLGVPFNIASYALLTCMIAHVCAFSFPVDLLPGDFIHDLGDAHVYCNHIEPLREQLLKSPKPFPFLKINPQKKDINSFEAADFELIGYDPHPRIQMKMAV</sequence>
<dbReference type="PROSITE" id="PS00878">
    <property type="entry name" value="ODR_DC_2_1"/>
    <property type="match status" value="1"/>
</dbReference>
<dbReference type="PANTHER" id="PTHR43727">
    <property type="entry name" value="DIAMINOPIMELATE DECARBOXYLASE"/>
    <property type="match status" value="1"/>
</dbReference>
<dbReference type="SUPFAM" id="SSF55831">
    <property type="entry name" value="Thymidylate synthase/dCMP hydroxymethylase"/>
    <property type="match status" value="1"/>
</dbReference>
<dbReference type="InterPro" id="IPR000183">
    <property type="entry name" value="Orn/DAP/Arg_de-COase"/>
</dbReference>
<keyword evidence="19" id="KW-1185">Reference proteome</keyword>
<dbReference type="InterPro" id="IPR001796">
    <property type="entry name" value="DHFR_dom"/>
</dbReference>
<organism evidence="18 19">
    <name type="scientific">Carnegiea gigantea</name>
    <dbReference type="NCBI Taxonomy" id="171969"/>
    <lineage>
        <taxon>Eukaryota</taxon>
        <taxon>Viridiplantae</taxon>
        <taxon>Streptophyta</taxon>
        <taxon>Embryophyta</taxon>
        <taxon>Tracheophyta</taxon>
        <taxon>Spermatophyta</taxon>
        <taxon>Magnoliopsida</taxon>
        <taxon>eudicotyledons</taxon>
        <taxon>Gunneridae</taxon>
        <taxon>Pentapetalae</taxon>
        <taxon>Caryophyllales</taxon>
        <taxon>Cactineae</taxon>
        <taxon>Cactaceae</taxon>
        <taxon>Cactoideae</taxon>
        <taxon>Echinocereeae</taxon>
        <taxon>Carnegiea</taxon>
    </lineage>
</organism>
<evidence type="ECO:0000256" key="13">
    <source>
        <dbReference type="ARBA" id="ARBA00053571"/>
    </source>
</evidence>
<evidence type="ECO:0000313" key="19">
    <source>
        <dbReference type="Proteomes" id="UP001153076"/>
    </source>
</evidence>
<dbReference type="AlphaFoldDB" id="A0A9Q1QQL2"/>
<dbReference type="Pfam" id="PF00303">
    <property type="entry name" value="Thymidylat_synt"/>
    <property type="match status" value="1"/>
</dbReference>
<keyword evidence="2" id="KW-0554">One-carbon metabolism</keyword>
<name>A0A9Q1QQL2_9CARY</name>
<dbReference type="PANTHER" id="PTHR43727:SF2">
    <property type="entry name" value="GROUP IV DECARBOXYLASE"/>
    <property type="match status" value="1"/>
</dbReference>
<keyword evidence="4" id="KW-0808">Transferase</keyword>
<dbReference type="PROSITE" id="PS51330">
    <property type="entry name" value="DHFR_2"/>
    <property type="match status" value="1"/>
</dbReference>
<dbReference type="InterPro" id="IPR022653">
    <property type="entry name" value="De-COase2_pyr-phos_BS"/>
</dbReference>
<dbReference type="SUPFAM" id="SSF53597">
    <property type="entry name" value="Dihydrofolate reductase-like"/>
    <property type="match status" value="1"/>
</dbReference>
<evidence type="ECO:0000256" key="8">
    <source>
        <dbReference type="ARBA" id="ARBA00023002"/>
    </source>
</evidence>
<evidence type="ECO:0000256" key="2">
    <source>
        <dbReference type="ARBA" id="ARBA00022563"/>
    </source>
</evidence>
<keyword evidence="7 16" id="KW-0663">Pyridoxal phosphate</keyword>
<dbReference type="Gene3D" id="2.40.37.10">
    <property type="entry name" value="Lyase, Ornithine Decarboxylase, Chain A, domain 1"/>
    <property type="match status" value="1"/>
</dbReference>
<dbReference type="InterPro" id="IPR022657">
    <property type="entry name" value="De-COase2_CS"/>
</dbReference>
<dbReference type="InterPro" id="IPR009006">
    <property type="entry name" value="Ala_racemase/Decarboxylase_C"/>
</dbReference>
<dbReference type="FunFam" id="2.40.37.10:FF:000003">
    <property type="entry name" value="Diaminopimelate decarboxylase"/>
    <property type="match status" value="1"/>
</dbReference>
<dbReference type="GO" id="GO:0009089">
    <property type="term" value="P:lysine biosynthetic process via diaminopimelate"/>
    <property type="evidence" value="ECO:0007669"/>
    <property type="project" value="InterPro"/>
</dbReference>
<dbReference type="InterPro" id="IPR023451">
    <property type="entry name" value="Thymidate_synth/dCMP_Mease_dom"/>
</dbReference>
<comment type="function">
    <text evidence="13">Specifically catalyzes the decarboxylation of meso-diaminopimelate (meso-DAP) to L-lysine.</text>
</comment>
<comment type="catalytic activity">
    <reaction evidence="12">
        <text>meso-2,6-diaminopimelate + H(+) = L-lysine + CO2</text>
        <dbReference type="Rhea" id="RHEA:15101"/>
        <dbReference type="ChEBI" id="CHEBI:15378"/>
        <dbReference type="ChEBI" id="CHEBI:16526"/>
        <dbReference type="ChEBI" id="CHEBI:32551"/>
        <dbReference type="ChEBI" id="CHEBI:57791"/>
        <dbReference type="EC" id="4.1.1.20"/>
    </reaction>
</comment>
<dbReference type="Gene3D" id="3.30.572.10">
    <property type="entry name" value="Thymidylate synthase/dCMP hydroxymethylase domain"/>
    <property type="match status" value="2"/>
</dbReference>
<evidence type="ECO:0000256" key="5">
    <source>
        <dbReference type="ARBA" id="ARBA00022793"/>
    </source>
</evidence>
<evidence type="ECO:0000313" key="18">
    <source>
        <dbReference type="EMBL" id="KAJ8450912.1"/>
    </source>
</evidence>
<evidence type="ECO:0000256" key="14">
    <source>
        <dbReference type="ARBA" id="ARBA00060643"/>
    </source>
</evidence>
<dbReference type="InterPro" id="IPR029066">
    <property type="entry name" value="PLP-binding_barrel"/>
</dbReference>
<dbReference type="NCBIfam" id="TIGR01048">
    <property type="entry name" value="lysA"/>
    <property type="match status" value="1"/>
</dbReference>
<evidence type="ECO:0000256" key="3">
    <source>
        <dbReference type="ARBA" id="ARBA00022605"/>
    </source>
</evidence>
<dbReference type="EMBL" id="JAKOGI010000012">
    <property type="protein sequence ID" value="KAJ8450912.1"/>
    <property type="molecule type" value="Genomic_DNA"/>
</dbReference>
<accession>A0A9Q1QQL2</accession>
<keyword evidence="5" id="KW-0210">Decarboxylase</keyword>
<keyword evidence="8" id="KW-0560">Oxidoreductase</keyword>
<evidence type="ECO:0000256" key="6">
    <source>
        <dbReference type="ARBA" id="ARBA00022857"/>
    </source>
</evidence>
<evidence type="ECO:0000256" key="10">
    <source>
        <dbReference type="ARBA" id="ARBA00023239"/>
    </source>
</evidence>
<dbReference type="GO" id="GO:0008836">
    <property type="term" value="F:diaminopimelate decarboxylase activity"/>
    <property type="evidence" value="ECO:0007669"/>
    <property type="project" value="UniProtKB-EC"/>
</dbReference>
<dbReference type="GO" id="GO:0004799">
    <property type="term" value="F:thymidylate synthase activity"/>
    <property type="evidence" value="ECO:0007669"/>
    <property type="project" value="InterPro"/>
</dbReference>
<evidence type="ECO:0000259" key="17">
    <source>
        <dbReference type="PROSITE" id="PS51330"/>
    </source>
</evidence>
<dbReference type="InterPro" id="IPR017925">
    <property type="entry name" value="DHFR_CS"/>
</dbReference>
<comment type="cofactor">
    <cofactor evidence="1 16">
        <name>pyridoxal 5'-phosphate</name>
        <dbReference type="ChEBI" id="CHEBI:597326"/>
    </cofactor>
</comment>
<dbReference type="SUPFAM" id="SSF50621">
    <property type="entry name" value="Alanine racemase C-terminal domain-like"/>
    <property type="match status" value="1"/>
</dbReference>
<dbReference type="PRINTS" id="PR01179">
    <property type="entry name" value="ODADCRBXLASE"/>
</dbReference>
<evidence type="ECO:0000256" key="11">
    <source>
        <dbReference type="ARBA" id="ARBA00024992"/>
    </source>
</evidence>
<dbReference type="OrthoDB" id="766at2759"/>
<dbReference type="PROSITE" id="PS00075">
    <property type="entry name" value="DHFR_1"/>
    <property type="match status" value="1"/>
</dbReference>
<feature type="modified residue" description="N6-(pyridoxal phosphate)lysine" evidence="16">
    <location>
        <position position="131"/>
    </location>
</feature>
<evidence type="ECO:0000256" key="12">
    <source>
        <dbReference type="ARBA" id="ARBA00050464"/>
    </source>
</evidence>
<dbReference type="NCBIfam" id="TIGR03284">
    <property type="entry name" value="thym_sym"/>
    <property type="match status" value="1"/>
</dbReference>
<dbReference type="GO" id="GO:0006231">
    <property type="term" value="P:dTMP biosynthetic process"/>
    <property type="evidence" value="ECO:0007669"/>
    <property type="project" value="InterPro"/>
</dbReference>
<dbReference type="InterPro" id="IPR000398">
    <property type="entry name" value="Thymidylate_synthase"/>
</dbReference>
<dbReference type="GO" id="GO:0009507">
    <property type="term" value="C:chloroplast"/>
    <property type="evidence" value="ECO:0007669"/>
    <property type="project" value="TreeGrafter"/>
</dbReference>
<comment type="caution">
    <text evidence="18">The sequence shown here is derived from an EMBL/GenBank/DDBJ whole genome shotgun (WGS) entry which is preliminary data.</text>
</comment>
<dbReference type="Gene3D" id="3.20.20.10">
    <property type="entry name" value="Alanine racemase"/>
    <property type="match status" value="1"/>
</dbReference>
<dbReference type="CDD" id="cd00209">
    <property type="entry name" value="DHFR"/>
    <property type="match status" value="1"/>
</dbReference>
<gene>
    <name evidence="18" type="ORF">Cgig2_032537</name>
</gene>
<dbReference type="CDD" id="cd06828">
    <property type="entry name" value="PLPDE_III_DapDC"/>
    <property type="match status" value="1"/>
</dbReference>
<reference evidence="18" key="1">
    <citation type="submission" date="2022-04" db="EMBL/GenBank/DDBJ databases">
        <title>Carnegiea gigantea Genome sequencing and assembly v2.</title>
        <authorList>
            <person name="Copetti D."/>
            <person name="Sanderson M.J."/>
            <person name="Burquez A."/>
            <person name="Wojciechowski M.F."/>
        </authorList>
    </citation>
    <scope>NUCLEOTIDE SEQUENCE</scope>
    <source>
        <strain evidence="18">SGP5-SGP5p</strain>
        <tissue evidence="18">Aerial part</tissue>
    </source>
</reference>
<dbReference type="Pfam" id="PF02784">
    <property type="entry name" value="Orn_Arg_deC_N"/>
    <property type="match status" value="1"/>
</dbReference>
<keyword evidence="6" id="KW-0521">NADP</keyword>
<dbReference type="PROSITE" id="PS00879">
    <property type="entry name" value="ODR_DC_2_2"/>
    <property type="match status" value="1"/>
</dbReference>
<evidence type="ECO:0000256" key="16">
    <source>
        <dbReference type="PIRSR" id="PIRSR600183-50"/>
    </source>
</evidence>
<evidence type="ECO:0000256" key="1">
    <source>
        <dbReference type="ARBA" id="ARBA00001933"/>
    </source>
</evidence>
<dbReference type="PRINTS" id="PR01181">
    <property type="entry name" value="DAPDCRBXLASE"/>
</dbReference>
<dbReference type="GO" id="GO:0006730">
    <property type="term" value="P:one-carbon metabolic process"/>
    <property type="evidence" value="ECO:0007669"/>
    <property type="project" value="UniProtKB-KW"/>
</dbReference>
<dbReference type="HAMAP" id="MF_02120">
    <property type="entry name" value="LysA"/>
    <property type="match status" value="1"/>
</dbReference>
<keyword evidence="3" id="KW-0028">Amino-acid biosynthesis</keyword>
<dbReference type="Proteomes" id="UP001153076">
    <property type="component" value="Unassembled WGS sequence"/>
</dbReference>
<dbReference type="Gene3D" id="3.40.430.10">
    <property type="entry name" value="Dihydrofolate Reductase, subunit A"/>
    <property type="match status" value="1"/>
</dbReference>
<dbReference type="InterPro" id="IPR024072">
    <property type="entry name" value="DHFR-like_dom_sf"/>
</dbReference>
<dbReference type="GO" id="GO:0004146">
    <property type="term" value="F:dihydrofolate reductase activity"/>
    <property type="evidence" value="ECO:0007669"/>
    <property type="project" value="InterPro"/>
</dbReference>
<keyword evidence="9" id="KW-0457">Lysine biosynthesis</keyword>
<dbReference type="InterPro" id="IPR002986">
    <property type="entry name" value="DAP_deCOOHase_LysA"/>
</dbReference>
<dbReference type="SUPFAM" id="SSF51419">
    <property type="entry name" value="PLP-binding barrel"/>
    <property type="match status" value="1"/>
</dbReference>